<dbReference type="InterPro" id="IPR011006">
    <property type="entry name" value="CheY-like_superfamily"/>
</dbReference>
<dbReference type="RefSeq" id="WP_122896022.1">
    <property type="nucleotide sequence ID" value="NZ_RHIB01000001.1"/>
</dbReference>
<dbReference type="OrthoDB" id="9790669at2"/>
<proteinExistence type="predicted"/>
<organism evidence="3 4">
    <name type="scientific">Alteribacter keqinensis</name>
    <dbReference type="NCBI Taxonomy" id="2483800"/>
    <lineage>
        <taxon>Bacteria</taxon>
        <taxon>Bacillati</taxon>
        <taxon>Bacillota</taxon>
        <taxon>Bacilli</taxon>
        <taxon>Bacillales</taxon>
        <taxon>Bacillaceae</taxon>
        <taxon>Alteribacter</taxon>
    </lineage>
</organism>
<dbReference type="PANTHER" id="PTHR43228">
    <property type="entry name" value="TWO-COMPONENT RESPONSE REGULATOR"/>
    <property type="match status" value="1"/>
</dbReference>
<dbReference type="SMART" id="SM00448">
    <property type="entry name" value="REC"/>
    <property type="match status" value="1"/>
</dbReference>
<dbReference type="SUPFAM" id="SSF52172">
    <property type="entry name" value="CheY-like"/>
    <property type="match status" value="1"/>
</dbReference>
<dbReference type="PROSITE" id="PS50110">
    <property type="entry name" value="RESPONSE_REGULATORY"/>
    <property type="match status" value="1"/>
</dbReference>
<dbReference type="Proteomes" id="UP000278746">
    <property type="component" value="Unassembled WGS sequence"/>
</dbReference>
<accession>A0A3M7TSK9</accession>
<protein>
    <submittedName>
        <fullName evidence="3">Response regulator</fullName>
    </submittedName>
</protein>
<evidence type="ECO:0000313" key="4">
    <source>
        <dbReference type="Proteomes" id="UP000278746"/>
    </source>
</evidence>
<dbReference type="EMBL" id="RHIB01000001">
    <property type="protein sequence ID" value="RNA68497.1"/>
    <property type="molecule type" value="Genomic_DNA"/>
</dbReference>
<dbReference type="Pfam" id="PF00072">
    <property type="entry name" value="Response_reg"/>
    <property type="match status" value="1"/>
</dbReference>
<keyword evidence="4" id="KW-1185">Reference proteome</keyword>
<dbReference type="InterPro" id="IPR001789">
    <property type="entry name" value="Sig_transdc_resp-reg_receiver"/>
</dbReference>
<gene>
    <name evidence="3" type="ORF">EBO34_00540</name>
</gene>
<feature type="modified residue" description="4-aspartylphosphate" evidence="1">
    <location>
        <position position="57"/>
    </location>
</feature>
<keyword evidence="1" id="KW-0597">Phosphoprotein</keyword>
<evidence type="ECO:0000256" key="1">
    <source>
        <dbReference type="PROSITE-ProRule" id="PRU00169"/>
    </source>
</evidence>
<sequence>MAEEQFSILICDDSQMVRNHLRETVELLGASDIYEATNGAEALEKHRSHRPDLIIMDIIMPVKDGVQALKEIVRVDSNVKIIMASSAGTNSHLKKTIMLGAFATIQKPISDFVIRDLVERAVYELKGVQNKV</sequence>
<dbReference type="GO" id="GO:0000160">
    <property type="term" value="P:phosphorelay signal transduction system"/>
    <property type="evidence" value="ECO:0007669"/>
    <property type="project" value="InterPro"/>
</dbReference>
<reference evidence="3 4" key="1">
    <citation type="submission" date="2018-10" db="EMBL/GenBank/DDBJ databases">
        <title>Bacillus Keqinensis sp. nov., a moderately halophilic bacterium isolated from a saline-alkaline lake.</title>
        <authorList>
            <person name="Wang H."/>
        </authorList>
    </citation>
    <scope>NUCLEOTIDE SEQUENCE [LARGE SCALE GENOMIC DNA]</scope>
    <source>
        <strain evidence="3 4">KQ-3</strain>
    </source>
</reference>
<evidence type="ECO:0000313" key="3">
    <source>
        <dbReference type="EMBL" id="RNA68497.1"/>
    </source>
</evidence>
<dbReference type="AlphaFoldDB" id="A0A3M7TSK9"/>
<comment type="caution">
    <text evidence="3">The sequence shown here is derived from an EMBL/GenBank/DDBJ whole genome shotgun (WGS) entry which is preliminary data.</text>
</comment>
<feature type="domain" description="Response regulatory" evidence="2">
    <location>
        <begin position="7"/>
        <end position="122"/>
    </location>
</feature>
<name>A0A3M7TSK9_9BACI</name>
<dbReference type="Gene3D" id="3.40.50.2300">
    <property type="match status" value="1"/>
</dbReference>
<evidence type="ECO:0000259" key="2">
    <source>
        <dbReference type="PROSITE" id="PS50110"/>
    </source>
</evidence>
<dbReference type="InterPro" id="IPR052048">
    <property type="entry name" value="ST_Response_Regulator"/>
</dbReference>
<dbReference type="PANTHER" id="PTHR43228:SF1">
    <property type="entry name" value="TWO-COMPONENT RESPONSE REGULATOR ARR22"/>
    <property type="match status" value="1"/>
</dbReference>